<dbReference type="RefSeq" id="XP_006667618.1">
    <property type="nucleotide sequence ID" value="XM_006667555.1"/>
</dbReference>
<dbReference type="GO" id="GO:0005739">
    <property type="term" value="C:mitochondrion"/>
    <property type="evidence" value="ECO:0007669"/>
    <property type="project" value="TreeGrafter"/>
</dbReference>
<dbReference type="OMA" id="GPYQLYG"/>
<reference evidence="3 4" key="1">
    <citation type="journal article" date="2011" name="Genome Biol.">
        <title>Genome sequence of the insect pathogenic fungus Cordyceps militaris, a valued traditional Chinese medicine.</title>
        <authorList>
            <person name="Zheng P."/>
            <person name="Xia Y."/>
            <person name="Xiao G."/>
            <person name="Xiong C."/>
            <person name="Hu X."/>
            <person name="Zhang S."/>
            <person name="Zheng H."/>
            <person name="Huang Y."/>
            <person name="Zhou Y."/>
            <person name="Wang S."/>
            <person name="Zhao G.P."/>
            <person name="Liu X."/>
            <person name="St Leger R.J."/>
            <person name="Wang C."/>
        </authorList>
    </citation>
    <scope>NUCLEOTIDE SEQUENCE [LARGE SCALE GENOMIC DNA]</scope>
    <source>
        <strain evidence="3 4">CM01</strain>
    </source>
</reference>
<comment type="similarity">
    <text evidence="1">Belongs to the saccharopine dehydrogenase family.</text>
</comment>
<dbReference type="InterPro" id="IPR005097">
    <property type="entry name" value="Sacchrp_dh_NADP-bd"/>
</dbReference>
<proteinExistence type="inferred from homology"/>
<evidence type="ECO:0000259" key="2">
    <source>
        <dbReference type="Pfam" id="PF03435"/>
    </source>
</evidence>
<organism evidence="3 4">
    <name type="scientific">Cordyceps militaris (strain CM01)</name>
    <name type="common">Caterpillar fungus</name>
    <dbReference type="NCBI Taxonomy" id="983644"/>
    <lineage>
        <taxon>Eukaryota</taxon>
        <taxon>Fungi</taxon>
        <taxon>Dikarya</taxon>
        <taxon>Ascomycota</taxon>
        <taxon>Pezizomycotina</taxon>
        <taxon>Sordariomycetes</taxon>
        <taxon>Hypocreomycetidae</taxon>
        <taxon>Hypocreales</taxon>
        <taxon>Cordycipitaceae</taxon>
        <taxon>Cordyceps</taxon>
    </lineage>
</organism>
<name>G3J9K6_CORMM</name>
<evidence type="ECO:0000256" key="1">
    <source>
        <dbReference type="ARBA" id="ARBA00038048"/>
    </source>
</evidence>
<dbReference type="InterPro" id="IPR036291">
    <property type="entry name" value="NAD(P)-bd_dom_sf"/>
</dbReference>
<dbReference type="VEuPathDB" id="FungiDB:CCM_02403"/>
<dbReference type="PANTHER" id="PTHR12286:SF5">
    <property type="entry name" value="SACCHAROPINE DEHYDROGENASE-LIKE OXIDOREDUCTASE"/>
    <property type="match status" value="1"/>
</dbReference>
<dbReference type="Proteomes" id="UP000001610">
    <property type="component" value="Unassembled WGS sequence"/>
</dbReference>
<gene>
    <name evidence="3" type="ORF">CCM_02403</name>
</gene>
<dbReference type="Gene3D" id="3.40.50.720">
    <property type="entry name" value="NAD(P)-binding Rossmann-like Domain"/>
    <property type="match status" value="1"/>
</dbReference>
<sequence length="443" mass="48355">MAPRRQNRKYDIVVLGATGYTGQLTAEHIASNLPINIKWAVAGRSEAKLQAVVEDCKQYNADRAPPGIEIADIGDEEGLKALAVKTKVLLSTVGPYCKYGEKVFKVCAESGTHYFDVTGESVWVGSMIKKYDSVAKNSGAIMVPQIGVESAPSDLTTWLLAEHVREELDADTKEVTISIHKLKYVIHVLLVFLVNSACKPNSFRGAPSGGTLATVLGLFDVFSLSEIRAAFSPYALSPTPHTEKPERQSLPLAHALFGSHYDPHLGRLTTSLADSTDAAIVERTWGLLPEIPSRKGEFYGDKFVWKQYMKVDSWFQGLFVHWGLVWGSVILALLPPVRSLLKSLVTQPGGGPDRQARSKELLEYRGIAVPDDEETTQKAFATARYDGSPYVLTAILLAEAAATVLQDDVKLDGGIYTPACLGQSFIDRLDSAGFHFEVETVAK</sequence>
<dbReference type="GO" id="GO:0005886">
    <property type="term" value="C:plasma membrane"/>
    <property type="evidence" value="ECO:0007669"/>
    <property type="project" value="TreeGrafter"/>
</dbReference>
<keyword evidence="4" id="KW-1185">Reference proteome</keyword>
<dbReference type="Pfam" id="PF03435">
    <property type="entry name" value="Sacchrp_dh_NADP"/>
    <property type="match status" value="1"/>
</dbReference>
<accession>G3J9K6</accession>
<dbReference type="HOGENOM" id="CLU_031002_0_1_1"/>
<dbReference type="SUPFAM" id="SSF51735">
    <property type="entry name" value="NAD(P)-binding Rossmann-fold domains"/>
    <property type="match status" value="1"/>
</dbReference>
<dbReference type="PANTHER" id="PTHR12286">
    <property type="entry name" value="SACCHAROPINE DEHYDROGENASE-LIKE OXIDOREDUCTASE"/>
    <property type="match status" value="1"/>
</dbReference>
<dbReference type="GO" id="GO:0005811">
    <property type="term" value="C:lipid droplet"/>
    <property type="evidence" value="ECO:0007669"/>
    <property type="project" value="TreeGrafter"/>
</dbReference>
<dbReference type="InterPro" id="IPR051276">
    <property type="entry name" value="Saccharopine_DH-like_oxidrdct"/>
</dbReference>
<dbReference type="GO" id="GO:0009247">
    <property type="term" value="P:glycolipid biosynthetic process"/>
    <property type="evidence" value="ECO:0007669"/>
    <property type="project" value="TreeGrafter"/>
</dbReference>
<evidence type="ECO:0000313" key="4">
    <source>
        <dbReference type="Proteomes" id="UP000001610"/>
    </source>
</evidence>
<dbReference type="GeneID" id="18164430"/>
<dbReference type="AlphaFoldDB" id="G3J9K6"/>
<dbReference type="OrthoDB" id="10268090at2759"/>
<feature type="domain" description="Saccharopine dehydrogenase NADP binding" evidence="2">
    <location>
        <begin position="12"/>
        <end position="143"/>
    </location>
</feature>
<dbReference type="EMBL" id="JH126400">
    <property type="protein sequence ID" value="EGX94132.1"/>
    <property type="molecule type" value="Genomic_DNA"/>
</dbReference>
<dbReference type="eggNOG" id="KOG2733">
    <property type="taxonomic scope" value="Eukaryota"/>
</dbReference>
<protein>
    <submittedName>
        <fullName evidence="3">NAD(P)-binding domain</fullName>
    </submittedName>
</protein>
<dbReference type="KEGG" id="cmt:CCM_02403"/>
<dbReference type="InParanoid" id="G3J9K6"/>
<evidence type="ECO:0000313" key="3">
    <source>
        <dbReference type="EMBL" id="EGX94132.1"/>
    </source>
</evidence>